<feature type="active site" description="Proton donor/acceptor" evidence="2">
    <location>
        <position position="65"/>
    </location>
</feature>
<evidence type="ECO:0008006" key="5">
    <source>
        <dbReference type="Google" id="ProtNLM"/>
    </source>
</evidence>
<evidence type="ECO:0000313" key="3">
    <source>
        <dbReference type="EMBL" id="GGB75828.1"/>
    </source>
</evidence>
<accession>A0A8H9FUY3</accession>
<dbReference type="InterPro" id="IPR042001">
    <property type="entry name" value="Sortase_F"/>
</dbReference>
<protein>
    <recommendedName>
        <fullName evidence="5">Class F sortase</fullName>
    </recommendedName>
</protein>
<comment type="caution">
    <text evidence="3">The sequence shown here is derived from an EMBL/GenBank/DDBJ whole genome shotgun (WGS) entry which is preliminary data.</text>
</comment>
<dbReference type="GO" id="GO:0016787">
    <property type="term" value="F:hydrolase activity"/>
    <property type="evidence" value="ECO:0007669"/>
    <property type="project" value="UniProtKB-KW"/>
</dbReference>
<dbReference type="SUPFAM" id="SSF63817">
    <property type="entry name" value="Sortase"/>
    <property type="match status" value="1"/>
</dbReference>
<reference evidence="3" key="2">
    <citation type="submission" date="2020-09" db="EMBL/GenBank/DDBJ databases">
        <authorList>
            <person name="Sun Q."/>
            <person name="Zhou Y."/>
        </authorList>
    </citation>
    <scope>NUCLEOTIDE SEQUENCE</scope>
    <source>
        <strain evidence="3">CGMCC 1.10749</strain>
    </source>
</reference>
<reference evidence="3" key="1">
    <citation type="journal article" date="2014" name="Int. J. Syst. Evol. Microbiol.">
        <title>Complete genome sequence of Corynebacterium casei LMG S-19264T (=DSM 44701T), isolated from a smear-ripened cheese.</title>
        <authorList>
            <consortium name="US DOE Joint Genome Institute (JGI-PGF)"/>
            <person name="Walter F."/>
            <person name="Albersmeier A."/>
            <person name="Kalinowski J."/>
            <person name="Ruckert C."/>
        </authorList>
    </citation>
    <scope>NUCLEOTIDE SEQUENCE</scope>
    <source>
        <strain evidence="3">CGMCC 1.10749</strain>
    </source>
</reference>
<dbReference type="Proteomes" id="UP000628079">
    <property type="component" value="Unassembled WGS sequence"/>
</dbReference>
<evidence type="ECO:0000313" key="4">
    <source>
        <dbReference type="Proteomes" id="UP000628079"/>
    </source>
</evidence>
<evidence type="ECO:0000256" key="1">
    <source>
        <dbReference type="ARBA" id="ARBA00022801"/>
    </source>
</evidence>
<dbReference type="Pfam" id="PF04203">
    <property type="entry name" value="Sortase"/>
    <property type="match status" value="1"/>
</dbReference>
<dbReference type="EMBL" id="BMEA01000001">
    <property type="protein sequence ID" value="GGB75828.1"/>
    <property type="molecule type" value="Genomic_DNA"/>
</dbReference>
<name>A0A8H9FUY3_9MICO</name>
<dbReference type="CDD" id="cd05829">
    <property type="entry name" value="Sortase_F"/>
    <property type="match status" value="1"/>
</dbReference>
<dbReference type="Gene3D" id="2.40.260.10">
    <property type="entry name" value="Sortase"/>
    <property type="match status" value="1"/>
</dbReference>
<proteinExistence type="predicted"/>
<dbReference type="InterPro" id="IPR023365">
    <property type="entry name" value="Sortase_dom-sf"/>
</dbReference>
<feature type="active site" description="Acyl-thioester intermediate" evidence="2">
    <location>
        <position position="133"/>
    </location>
</feature>
<keyword evidence="1" id="KW-0378">Hydrolase</keyword>
<sequence>MQPKRTVERLGPMSLSAPSIRVSGAMKRTTARNGVVNPPSGLLTWISGYGRVRPGERGTAVIAGHVVNGKRADVFYRLQEIDRGDKVTVYDSKGKPVVYTVTATRVATKKQVSLDPVVWGGNTSVRRIALITCDDDEGFRADGHRVANFVAIAEAR</sequence>
<gene>
    <name evidence="3" type="ORF">GCM10011314_14230</name>
</gene>
<evidence type="ECO:0000256" key="2">
    <source>
        <dbReference type="PIRSR" id="PIRSR605754-1"/>
    </source>
</evidence>
<dbReference type="InterPro" id="IPR005754">
    <property type="entry name" value="Sortase"/>
</dbReference>
<organism evidence="3 4">
    <name type="scientific">Knoellia flava</name>
    <dbReference type="NCBI Taxonomy" id="913969"/>
    <lineage>
        <taxon>Bacteria</taxon>
        <taxon>Bacillati</taxon>
        <taxon>Actinomycetota</taxon>
        <taxon>Actinomycetes</taxon>
        <taxon>Micrococcales</taxon>
        <taxon>Intrasporangiaceae</taxon>
        <taxon>Knoellia</taxon>
    </lineage>
</organism>
<dbReference type="AlphaFoldDB" id="A0A8H9FUY3"/>